<dbReference type="Pfam" id="PF00550">
    <property type="entry name" value="PP-binding"/>
    <property type="match status" value="1"/>
</dbReference>
<keyword evidence="3" id="KW-1185">Reference proteome</keyword>
<evidence type="ECO:0000259" key="1">
    <source>
        <dbReference type="PROSITE" id="PS50075"/>
    </source>
</evidence>
<dbReference type="RefSeq" id="WP_189634706.1">
    <property type="nucleotide sequence ID" value="NZ_BMYQ01000011.1"/>
</dbReference>
<evidence type="ECO:0000313" key="3">
    <source>
        <dbReference type="Proteomes" id="UP000628984"/>
    </source>
</evidence>
<organism evidence="2 3">
    <name type="scientific">Gemmobacter lanyuensis</name>
    <dbReference type="NCBI Taxonomy" id="1054497"/>
    <lineage>
        <taxon>Bacteria</taxon>
        <taxon>Pseudomonadati</taxon>
        <taxon>Pseudomonadota</taxon>
        <taxon>Alphaproteobacteria</taxon>
        <taxon>Rhodobacterales</taxon>
        <taxon>Paracoccaceae</taxon>
        <taxon>Gemmobacter</taxon>
    </lineage>
</organism>
<dbReference type="AlphaFoldDB" id="A0A918IZQ9"/>
<dbReference type="SUPFAM" id="SSF47336">
    <property type="entry name" value="ACP-like"/>
    <property type="match status" value="1"/>
</dbReference>
<name>A0A918IZQ9_9RHOB</name>
<proteinExistence type="predicted"/>
<accession>A0A918IZQ9</accession>
<comment type="caution">
    <text evidence="2">The sequence shown here is derived from an EMBL/GenBank/DDBJ whole genome shotgun (WGS) entry which is preliminary data.</text>
</comment>
<dbReference type="Gene3D" id="1.10.1200.10">
    <property type="entry name" value="ACP-like"/>
    <property type="match status" value="1"/>
</dbReference>
<dbReference type="Proteomes" id="UP000628984">
    <property type="component" value="Unassembled WGS sequence"/>
</dbReference>
<dbReference type="InterPro" id="IPR036736">
    <property type="entry name" value="ACP-like_sf"/>
</dbReference>
<feature type="domain" description="Carrier" evidence="1">
    <location>
        <begin position="4"/>
        <end position="82"/>
    </location>
</feature>
<evidence type="ECO:0000313" key="2">
    <source>
        <dbReference type="EMBL" id="GGW39795.1"/>
    </source>
</evidence>
<dbReference type="EMBL" id="BMYQ01000011">
    <property type="protein sequence ID" value="GGW39795.1"/>
    <property type="molecule type" value="Genomic_DNA"/>
</dbReference>
<reference evidence="2" key="2">
    <citation type="submission" date="2020-09" db="EMBL/GenBank/DDBJ databases">
        <authorList>
            <person name="Sun Q."/>
            <person name="Kim S."/>
        </authorList>
    </citation>
    <scope>NUCLEOTIDE SEQUENCE</scope>
    <source>
        <strain evidence="2">KCTC 23714</strain>
    </source>
</reference>
<dbReference type="InterPro" id="IPR009081">
    <property type="entry name" value="PP-bd_ACP"/>
</dbReference>
<gene>
    <name evidence="2" type="ORF">GCM10011452_30200</name>
</gene>
<protein>
    <recommendedName>
        <fullName evidence="1">Carrier domain-containing protein</fullName>
    </recommendedName>
</protein>
<dbReference type="PROSITE" id="PS50075">
    <property type="entry name" value="CARRIER"/>
    <property type="match status" value="1"/>
</dbReference>
<reference evidence="2" key="1">
    <citation type="journal article" date="2014" name="Int. J. Syst. Evol. Microbiol.">
        <title>Complete genome sequence of Corynebacterium casei LMG S-19264T (=DSM 44701T), isolated from a smear-ripened cheese.</title>
        <authorList>
            <consortium name="US DOE Joint Genome Institute (JGI-PGF)"/>
            <person name="Walter F."/>
            <person name="Albersmeier A."/>
            <person name="Kalinowski J."/>
            <person name="Ruckert C."/>
        </authorList>
    </citation>
    <scope>NUCLEOTIDE SEQUENCE</scope>
    <source>
        <strain evidence="2">KCTC 23714</strain>
    </source>
</reference>
<sequence>MGGQATLETVLSAVARQMGQGTEDLTPETVLGPEGLGIDSIGLLELLLGIEAETGLPLRSETLTADALATIGHLAAYLDGLAHD</sequence>